<accession>A0A0F8ZT18</accession>
<organism evidence="2">
    <name type="scientific">marine sediment metagenome</name>
    <dbReference type="NCBI Taxonomy" id="412755"/>
    <lineage>
        <taxon>unclassified sequences</taxon>
        <taxon>metagenomes</taxon>
        <taxon>ecological metagenomes</taxon>
    </lineage>
</organism>
<feature type="domain" description="Phage terminase large subunit N-terminal" evidence="1">
    <location>
        <begin position="24"/>
        <end position="214"/>
    </location>
</feature>
<dbReference type="EMBL" id="LAZR01061684">
    <property type="protein sequence ID" value="KKK63081.1"/>
    <property type="molecule type" value="Genomic_DNA"/>
</dbReference>
<proteinExistence type="predicted"/>
<dbReference type="SUPFAM" id="SSF52540">
    <property type="entry name" value="P-loop containing nucleoside triphosphate hydrolases"/>
    <property type="match status" value="1"/>
</dbReference>
<reference evidence="2" key="1">
    <citation type="journal article" date="2015" name="Nature">
        <title>Complex archaea that bridge the gap between prokaryotes and eukaryotes.</title>
        <authorList>
            <person name="Spang A."/>
            <person name="Saw J.H."/>
            <person name="Jorgensen S.L."/>
            <person name="Zaremba-Niedzwiedzka K."/>
            <person name="Martijn J."/>
            <person name="Lind A.E."/>
            <person name="van Eijk R."/>
            <person name="Schleper C."/>
            <person name="Guy L."/>
            <person name="Ettema T.J."/>
        </authorList>
    </citation>
    <scope>NUCLEOTIDE SEQUENCE</scope>
</reference>
<sequence length="215" mass="24806">MSDKLKLTIKQAQAITLLRSKALHVLLYGGARSGKTVAFLMAILYRANRFPGSRHLIARWRYSHAKTSIWRESLLPILKAHSEVPYKLFEADPVHVQFDNGSEIWIGGFEDKERVEKLLGHEYATIMFNEVSQIGYEAVTLGMSRLAQTIKGLVNKAYYDCNPPSPLHWAHKLFIEKVDPVSGERLQQPDLYRHLRMNPYDNEENLPENYIRDIL</sequence>
<evidence type="ECO:0000259" key="1">
    <source>
        <dbReference type="Pfam" id="PF04466"/>
    </source>
</evidence>
<gene>
    <name evidence="2" type="ORF">LCGC14_2997910</name>
</gene>
<dbReference type="Gene3D" id="3.40.50.300">
    <property type="entry name" value="P-loop containing nucleotide triphosphate hydrolases"/>
    <property type="match status" value="1"/>
</dbReference>
<protein>
    <recommendedName>
        <fullName evidence="1">Phage terminase large subunit N-terminal domain-containing protein</fullName>
    </recommendedName>
</protein>
<dbReference type="InterPro" id="IPR027417">
    <property type="entry name" value="P-loop_NTPase"/>
</dbReference>
<dbReference type="Pfam" id="PF04466">
    <property type="entry name" value="Terminase_3"/>
    <property type="match status" value="1"/>
</dbReference>
<name>A0A0F8ZT18_9ZZZZ</name>
<dbReference type="AlphaFoldDB" id="A0A0F8ZT18"/>
<evidence type="ECO:0000313" key="2">
    <source>
        <dbReference type="EMBL" id="KKK63081.1"/>
    </source>
</evidence>
<dbReference type="InterPro" id="IPR035412">
    <property type="entry name" value="Terminase_L_N"/>
</dbReference>
<comment type="caution">
    <text evidence="2">The sequence shown here is derived from an EMBL/GenBank/DDBJ whole genome shotgun (WGS) entry which is preliminary data.</text>
</comment>
<feature type="non-terminal residue" evidence="2">
    <location>
        <position position="215"/>
    </location>
</feature>